<dbReference type="AlphaFoldDB" id="A0AA38LNF0"/>
<name>A0AA38LNF0_TAXCH</name>
<keyword evidence="1" id="KW-0472">Membrane</keyword>
<reference evidence="2 3" key="1">
    <citation type="journal article" date="2021" name="Nat. Plants">
        <title>The Taxus genome provides insights into paclitaxel biosynthesis.</title>
        <authorList>
            <person name="Xiong X."/>
            <person name="Gou J."/>
            <person name="Liao Q."/>
            <person name="Li Y."/>
            <person name="Zhou Q."/>
            <person name="Bi G."/>
            <person name="Li C."/>
            <person name="Du R."/>
            <person name="Wang X."/>
            <person name="Sun T."/>
            <person name="Guo L."/>
            <person name="Liang H."/>
            <person name="Lu P."/>
            <person name="Wu Y."/>
            <person name="Zhang Z."/>
            <person name="Ro D.K."/>
            <person name="Shang Y."/>
            <person name="Huang S."/>
            <person name="Yan J."/>
        </authorList>
    </citation>
    <scope>NUCLEOTIDE SEQUENCE [LARGE SCALE GENOMIC DNA]</scope>
    <source>
        <strain evidence="2">Ta-2019</strain>
    </source>
</reference>
<comment type="caution">
    <text evidence="2">The sequence shown here is derived from an EMBL/GenBank/DDBJ whole genome shotgun (WGS) entry which is preliminary data.</text>
</comment>
<feature type="non-terminal residue" evidence="2">
    <location>
        <position position="52"/>
    </location>
</feature>
<gene>
    <name evidence="2" type="ORF">KI387_002189</name>
</gene>
<proteinExistence type="predicted"/>
<sequence length="52" mass="6048">HKERFKSISTTSTNCCKIRLKKGWLLPSGLIFLYLGITIFLRDNEQHLNPSE</sequence>
<evidence type="ECO:0000313" key="3">
    <source>
        <dbReference type="Proteomes" id="UP000824469"/>
    </source>
</evidence>
<dbReference type="Proteomes" id="UP000824469">
    <property type="component" value="Unassembled WGS sequence"/>
</dbReference>
<keyword evidence="1" id="KW-0812">Transmembrane</keyword>
<keyword evidence="3" id="KW-1185">Reference proteome</keyword>
<feature type="non-terminal residue" evidence="2">
    <location>
        <position position="1"/>
    </location>
</feature>
<evidence type="ECO:0000313" key="2">
    <source>
        <dbReference type="EMBL" id="KAH9330081.1"/>
    </source>
</evidence>
<evidence type="ECO:0000256" key="1">
    <source>
        <dbReference type="SAM" id="Phobius"/>
    </source>
</evidence>
<keyword evidence="1" id="KW-1133">Transmembrane helix</keyword>
<dbReference type="EMBL" id="JAHRHJ020000001">
    <property type="protein sequence ID" value="KAH9330081.1"/>
    <property type="molecule type" value="Genomic_DNA"/>
</dbReference>
<organism evidence="2 3">
    <name type="scientific">Taxus chinensis</name>
    <name type="common">Chinese yew</name>
    <name type="synonym">Taxus wallichiana var. chinensis</name>
    <dbReference type="NCBI Taxonomy" id="29808"/>
    <lineage>
        <taxon>Eukaryota</taxon>
        <taxon>Viridiplantae</taxon>
        <taxon>Streptophyta</taxon>
        <taxon>Embryophyta</taxon>
        <taxon>Tracheophyta</taxon>
        <taxon>Spermatophyta</taxon>
        <taxon>Pinopsida</taxon>
        <taxon>Pinidae</taxon>
        <taxon>Conifers II</taxon>
        <taxon>Cupressales</taxon>
        <taxon>Taxaceae</taxon>
        <taxon>Taxus</taxon>
    </lineage>
</organism>
<protein>
    <submittedName>
        <fullName evidence="2">Uncharacterized protein</fullName>
    </submittedName>
</protein>
<feature type="transmembrane region" description="Helical" evidence="1">
    <location>
        <begin position="24"/>
        <end position="41"/>
    </location>
</feature>
<accession>A0AA38LNF0</accession>